<proteinExistence type="predicted"/>
<keyword evidence="1" id="KW-0460">Magnesium</keyword>
<dbReference type="AlphaFoldDB" id="A0A1G7FJG8"/>
<accession>A0A1G7FJG8</accession>
<dbReference type="SUPFAM" id="SSF53448">
    <property type="entry name" value="Nucleotide-diphospho-sugar transferases"/>
    <property type="match status" value="1"/>
</dbReference>
<gene>
    <name evidence="3" type="ORF">SAMN04488117_101116</name>
</gene>
<evidence type="ECO:0000256" key="1">
    <source>
        <dbReference type="ARBA" id="ARBA00022842"/>
    </source>
</evidence>
<dbReference type="CDD" id="cd04182">
    <property type="entry name" value="GT_2_like_f"/>
    <property type="match status" value="1"/>
</dbReference>
<dbReference type="InterPro" id="IPR029044">
    <property type="entry name" value="Nucleotide-diphossugar_trans"/>
</dbReference>
<dbReference type="GO" id="GO:0016779">
    <property type="term" value="F:nucleotidyltransferase activity"/>
    <property type="evidence" value="ECO:0007669"/>
    <property type="project" value="UniProtKB-KW"/>
</dbReference>
<feature type="domain" description="MobA-like NTP transferase" evidence="2">
    <location>
        <begin position="7"/>
        <end position="170"/>
    </location>
</feature>
<dbReference type="Pfam" id="PF12804">
    <property type="entry name" value="NTP_transf_3"/>
    <property type="match status" value="1"/>
</dbReference>
<dbReference type="InterPro" id="IPR025877">
    <property type="entry name" value="MobA-like_NTP_Trfase"/>
</dbReference>
<evidence type="ECO:0000259" key="2">
    <source>
        <dbReference type="Pfam" id="PF12804"/>
    </source>
</evidence>
<dbReference type="PANTHER" id="PTHR43777">
    <property type="entry name" value="MOLYBDENUM COFACTOR CYTIDYLYLTRANSFERASE"/>
    <property type="match status" value="1"/>
</dbReference>
<evidence type="ECO:0000313" key="4">
    <source>
        <dbReference type="Proteomes" id="UP000182284"/>
    </source>
</evidence>
<name>A0A1G7FJG8_9RHOB</name>
<keyword evidence="3" id="KW-0548">Nucleotidyltransferase</keyword>
<reference evidence="3 4" key="1">
    <citation type="submission" date="2016-10" db="EMBL/GenBank/DDBJ databases">
        <authorList>
            <person name="de Groot N.N."/>
        </authorList>
    </citation>
    <scope>NUCLEOTIDE SEQUENCE [LARGE SCALE GENOMIC DNA]</scope>
    <source>
        <strain evidence="3 4">DSM 27375</strain>
    </source>
</reference>
<organism evidence="3 4">
    <name type="scientific">Celeribacter baekdonensis</name>
    <dbReference type="NCBI Taxonomy" id="875171"/>
    <lineage>
        <taxon>Bacteria</taxon>
        <taxon>Pseudomonadati</taxon>
        <taxon>Pseudomonadota</taxon>
        <taxon>Alphaproteobacteria</taxon>
        <taxon>Rhodobacterales</taxon>
        <taxon>Roseobacteraceae</taxon>
        <taxon>Celeribacter</taxon>
    </lineage>
</organism>
<dbReference type="Proteomes" id="UP000182284">
    <property type="component" value="Unassembled WGS sequence"/>
</dbReference>
<sequence length="195" mass="21184">MRLLAGICAAGNSSRMGFDKLSTPPSLHSPDTLLRRAITAAKGHDILVALPPDTHPYFASRRAILRRRDAFVCVEQANDGLSATLKCLAKAAISGGYDGLIVMLADLPFITAAHLDTLVALFETFEGTQSVRAMSQSGRDGHPVIFPASLLPEFDRLTGDHGAQELMAKYGAKRVEMPSEAATWDMDTLEDWRQM</sequence>
<dbReference type="Gene3D" id="3.90.550.10">
    <property type="entry name" value="Spore Coat Polysaccharide Biosynthesis Protein SpsA, Chain A"/>
    <property type="match status" value="1"/>
</dbReference>
<protein>
    <submittedName>
        <fullName evidence="3">CTP:molybdopterin cytidylyltransferase MocA</fullName>
    </submittedName>
</protein>
<evidence type="ECO:0000313" key="3">
    <source>
        <dbReference type="EMBL" id="SDE76046.1"/>
    </source>
</evidence>
<keyword evidence="3" id="KW-0808">Transferase</keyword>
<dbReference type="RefSeq" id="WP_176832795.1">
    <property type="nucleotide sequence ID" value="NZ_FNBL01000001.1"/>
</dbReference>
<dbReference type="PANTHER" id="PTHR43777:SF1">
    <property type="entry name" value="MOLYBDENUM COFACTOR CYTIDYLYLTRANSFERASE"/>
    <property type="match status" value="1"/>
</dbReference>
<dbReference type="EMBL" id="FNBL01000001">
    <property type="protein sequence ID" value="SDE76046.1"/>
    <property type="molecule type" value="Genomic_DNA"/>
</dbReference>